<keyword evidence="4" id="KW-1185">Reference proteome</keyword>
<sequence length="32" mass="3985">MNLYYFVILSFCKWRLLTFILVTYYIVDIVYA</sequence>
<keyword evidence="1" id="KW-1133">Transmembrane helix</keyword>
<organism evidence="2 4">
    <name type="scientific">Roseburia inulinivorans</name>
    <dbReference type="NCBI Taxonomy" id="360807"/>
    <lineage>
        <taxon>Bacteria</taxon>
        <taxon>Bacillati</taxon>
        <taxon>Bacillota</taxon>
        <taxon>Clostridia</taxon>
        <taxon>Lachnospirales</taxon>
        <taxon>Lachnospiraceae</taxon>
        <taxon>Roseburia</taxon>
    </lineage>
</organism>
<dbReference type="EMBL" id="CYYR01000001">
    <property type="protein sequence ID" value="CUN36608.1"/>
    <property type="molecule type" value="Genomic_DNA"/>
</dbReference>
<dbReference type="Proteomes" id="UP000049828">
    <property type="component" value="Unassembled WGS sequence"/>
</dbReference>
<reference evidence="2" key="1">
    <citation type="submission" date="2015-05" db="EMBL/GenBank/DDBJ databases">
        <authorList>
            <person name="Wang D.B."/>
            <person name="Wang M."/>
        </authorList>
    </citation>
    <scope>NUCLEOTIDE SEQUENCE [LARGE SCALE GENOMIC DNA]</scope>
    <source>
        <strain evidence="2">L1-83</strain>
    </source>
</reference>
<dbReference type="AlphaFoldDB" id="A0A0M6WWS2"/>
<evidence type="ECO:0000313" key="2">
    <source>
        <dbReference type="EMBL" id="CRL41868.1"/>
    </source>
</evidence>
<feature type="transmembrane region" description="Helical" evidence="1">
    <location>
        <begin position="6"/>
        <end position="27"/>
    </location>
</feature>
<accession>A0A0M6WWS2</accession>
<reference evidence="4" key="2">
    <citation type="submission" date="2015-05" db="EMBL/GenBank/DDBJ databases">
        <authorList>
            <consortium name="Pathogen Informatics"/>
        </authorList>
    </citation>
    <scope>NUCLEOTIDE SEQUENCE [LARGE SCALE GENOMIC DNA]</scope>
    <source>
        <strain evidence="3 5">2789STDY5608835</strain>
        <strain evidence="4">L1-83</strain>
    </source>
</reference>
<dbReference type="STRING" id="360807.ERS852392_00116"/>
<evidence type="ECO:0000256" key="1">
    <source>
        <dbReference type="SAM" id="Phobius"/>
    </source>
</evidence>
<name>A0A0M6WWS2_9FIRM</name>
<keyword evidence="1" id="KW-0472">Membrane</keyword>
<keyword evidence="1" id="KW-0812">Transmembrane</keyword>
<evidence type="ECO:0000313" key="4">
    <source>
        <dbReference type="Proteomes" id="UP000049828"/>
    </source>
</evidence>
<dbReference type="EMBL" id="CVRS01000095">
    <property type="protein sequence ID" value="CRL41868.1"/>
    <property type="molecule type" value="Genomic_DNA"/>
</dbReference>
<protein>
    <submittedName>
        <fullName evidence="2">Uncharacterized protein</fullName>
    </submittedName>
</protein>
<evidence type="ECO:0000313" key="5">
    <source>
        <dbReference type="Proteomes" id="UP000095395"/>
    </source>
</evidence>
<proteinExistence type="predicted"/>
<evidence type="ECO:0000313" key="3">
    <source>
        <dbReference type="EMBL" id="CUN36608.1"/>
    </source>
</evidence>
<dbReference type="Proteomes" id="UP000095395">
    <property type="component" value="Unassembled WGS sequence"/>
</dbReference>
<gene>
    <name evidence="3" type="ORF">ERS852392_00116</name>
    <name evidence="2" type="ORF">RIL183_30031</name>
</gene>